<dbReference type="PROSITE" id="PS51375">
    <property type="entry name" value="PPR"/>
    <property type="match status" value="1"/>
</dbReference>
<keyword evidence="3" id="KW-1185">Reference proteome</keyword>
<protein>
    <recommendedName>
        <fullName evidence="4">Pentatricopeptide repeat-containing protein</fullName>
    </recommendedName>
</protein>
<name>A0A813HXI9_POLGL</name>
<dbReference type="Gene3D" id="1.25.40.10">
    <property type="entry name" value="Tetratricopeptide repeat domain"/>
    <property type="match status" value="1"/>
</dbReference>
<comment type="caution">
    <text evidence="2">The sequence shown here is derived from an EMBL/GenBank/DDBJ whole genome shotgun (WGS) entry which is preliminary data.</text>
</comment>
<dbReference type="Proteomes" id="UP000654075">
    <property type="component" value="Unassembled WGS sequence"/>
</dbReference>
<evidence type="ECO:0000313" key="2">
    <source>
        <dbReference type="EMBL" id="CAE8643747.1"/>
    </source>
</evidence>
<dbReference type="InterPro" id="IPR011990">
    <property type="entry name" value="TPR-like_helical_dom_sf"/>
</dbReference>
<dbReference type="EMBL" id="CAJNNV010033418">
    <property type="protein sequence ID" value="CAE8643747.1"/>
    <property type="molecule type" value="Genomic_DNA"/>
</dbReference>
<feature type="non-terminal residue" evidence="2">
    <location>
        <position position="81"/>
    </location>
</feature>
<feature type="repeat" description="PPR" evidence="1">
    <location>
        <begin position="3"/>
        <end position="39"/>
    </location>
</feature>
<proteinExistence type="predicted"/>
<sequence>KPDVISWNSAIAACASAHPRAGPEAEKMFRELVASGLVPDGILLTTLARAVGPERRRLLCEEMESKWLESKGTKQVVVVVV</sequence>
<organism evidence="2 3">
    <name type="scientific">Polarella glacialis</name>
    <name type="common">Dinoflagellate</name>
    <dbReference type="NCBI Taxonomy" id="89957"/>
    <lineage>
        <taxon>Eukaryota</taxon>
        <taxon>Sar</taxon>
        <taxon>Alveolata</taxon>
        <taxon>Dinophyceae</taxon>
        <taxon>Suessiales</taxon>
        <taxon>Suessiaceae</taxon>
        <taxon>Polarella</taxon>
    </lineage>
</organism>
<evidence type="ECO:0000313" key="3">
    <source>
        <dbReference type="Proteomes" id="UP000654075"/>
    </source>
</evidence>
<accession>A0A813HXI9</accession>
<dbReference type="InterPro" id="IPR002885">
    <property type="entry name" value="PPR_rpt"/>
</dbReference>
<reference evidence="2" key="1">
    <citation type="submission" date="2021-02" db="EMBL/GenBank/DDBJ databases">
        <authorList>
            <person name="Dougan E. K."/>
            <person name="Rhodes N."/>
            <person name="Thang M."/>
            <person name="Chan C."/>
        </authorList>
    </citation>
    <scope>NUCLEOTIDE SEQUENCE</scope>
</reference>
<evidence type="ECO:0008006" key="4">
    <source>
        <dbReference type="Google" id="ProtNLM"/>
    </source>
</evidence>
<gene>
    <name evidence="2" type="ORF">PGLA1383_LOCUS58049</name>
</gene>
<evidence type="ECO:0000256" key="1">
    <source>
        <dbReference type="PROSITE-ProRule" id="PRU00708"/>
    </source>
</evidence>
<feature type="non-terminal residue" evidence="2">
    <location>
        <position position="1"/>
    </location>
</feature>
<dbReference type="AlphaFoldDB" id="A0A813HXI9"/>